<keyword evidence="1" id="KW-1133">Transmembrane helix</keyword>
<comment type="caution">
    <text evidence="2">The sequence shown here is derived from an EMBL/GenBank/DDBJ whole genome shotgun (WGS) entry which is preliminary data.</text>
</comment>
<dbReference type="AlphaFoldDB" id="A0AAW3MXS4"/>
<evidence type="ECO:0000256" key="1">
    <source>
        <dbReference type="SAM" id="Phobius"/>
    </source>
</evidence>
<evidence type="ECO:0000313" key="3">
    <source>
        <dbReference type="Proteomes" id="UP000056732"/>
    </source>
</evidence>
<keyword evidence="1" id="KW-0812">Transmembrane</keyword>
<gene>
    <name evidence="2" type="ORF">WK53_20630</name>
</gene>
<keyword evidence="1" id="KW-0472">Membrane</keyword>
<dbReference type="Proteomes" id="UP000056732">
    <property type="component" value="Unassembled WGS sequence"/>
</dbReference>
<name>A0AAW3MXS4_9BURK</name>
<feature type="transmembrane region" description="Helical" evidence="1">
    <location>
        <begin position="6"/>
        <end position="22"/>
    </location>
</feature>
<organism evidence="2 3">
    <name type="scientific">Burkholderia ubonensis</name>
    <dbReference type="NCBI Taxonomy" id="101571"/>
    <lineage>
        <taxon>Bacteria</taxon>
        <taxon>Pseudomonadati</taxon>
        <taxon>Pseudomonadota</taxon>
        <taxon>Betaproteobacteria</taxon>
        <taxon>Burkholderiales</taxon>
        <taxon>Burkholderiaceae</taxon>
        <taxon>Burkholderia</taxon>
        <taxon>Burkholderia cepacia complex</taxon>
    </lineage>
</organism>
<sequence length="160" mass="18346">MAYWVQAIGSIAALIGAIWIASDQHRRDVSRREKEDKEFEYVLNAELAWLSHDVLNFLNQFFRLQAGQLYVSAISDDDVSDMLERLSWCRQRAKHKGQLAMIGQMRASLMTTLRIVRARMSRPSKVFEVDEIESIRELRAEAVSVMQAANGSTNDPRFTP</sequence>
<reference evidence="2 3" key="1">
    <citation type="submission" date="2015-11" db="EMBL/GenBank/DDBJ databases">
        <title>Expanding the genomic diversity of Burkholderia species for the development of highly accurate diagnostics.</title>
        <authorList>
            <person name="Sahl J."/>
            <person name="Keim P."/>
            <person name="Wagner D."/>
        </authorList>
    </citation>
    <scope>NUCLEOTIDE SEQUENCE [LARGE SCALE GENOMIC DNA]</scope>
    <source>
        <strain evidence="2 3">MSMB1137WGS</strain>
    </source>
</reference>
<evidence type="ECO:0000313" key="2">
    <source>
        <dbReference type="EMBL" id="KVT40597.1"/>
    </source>
</evidence>
<proteinExistence type="predicted"/>
<accession>A0AAW3MXS4</accession>
<protein>
    <submittedName>
        <fullName evidence="2">Uncharacterized protein</fullName>
    </submittedName>
</protein>
<dbReference type="EMBL" id="LPDO01000154">
    <property type="protein sequence ID" value="KVT40597.1"/>
    <property type="molecule type" value="Genomic_DNA"/>
</dbReference>